<proteinExistence type="predicted"/>
<dbReference type="AlphaFoldDB" id="I4AHH8"/>
<dbReference type="KEGG" id="fli:Fleli_0961"/>
<evidence type="ECO:0000313" key="4">
    <source>
        <dbReference type="Proteomes" id="UP000006054"/>
    </source>
</evidence>
<evidence type="ECO:0000256" key="1">
    <source>
        <dbReference type="SAM" id="MobiDB-lite"/>
    </source>
</evidence>
<dbReference type="OrthoDB" id="9879227at2"/>
<feature type="signal peptide" evidence="2">
    <location>
        <begin position="1"/>
        <end position="25"/>
    </location>
</feature>
<dbReference type="EMBL" id="CP003345">
    <property type="protein sequence ID" value="AFM03413.1"/>
    <property type="molecule type" value="Genomic_DNA"/>
</dbReference>
<feature type="chain" id="PRO_5003685692" evidence="2">
    <location>
        <begin position="26"/>
        <end position="225"/>
    </location>
</feature>
<name>I4AHH8_BERLS</name>
<dbReference type="InterPro" id="IPR027267">
    <property type="entry name" value="AH/BAR_dom_sf"/>
</dbReference>
<dbReference type="SUPFAM" id="SSF103657">
    <property type="entry name" value="BAR/IMD domain-like"/>
    <property type="match status" value="1"/>
</dbReference>
<accession>I4AHH8</accession>
<dbReference type="HOGENOM" id="CLU_1228424_0_0_10"/>
<reference evidence="4" key="1">
    <citation type="submission" date="2012-06" db="EMBL/GenBank/DDBJ databases">
        <title>The complete genome of Flexibacter litoralis DSM 6794.</title>
        <authorList>
            <person name="Lucas S."/>
            <person name="Copeland A."/>
            <person name="Lapidus A."/>
            <person name="Glavina del Rio T."/>
            <person name="Dalin E."/>
            <person name="Tice H."/>
            <person name="Bruce D."/>
            <person name="Goodwin L."/>
            <person name="Pitluck S."/>
            <person name="Peters L."/>
            <person name="Ovchinnikova G."/>
            <person name="Lu M."/>
            <person name="Kyrpides N."/>
            <person name="Mavromatis K."/>
            <person name="Ivanova N."/>
            <person name="Brettin T."/>
            <person name="Detter J.C."/>
            <person name="Han C."/>
            <person name="Larimer F."/>
            <person name="Land M."/>
            <person name="Hauser L."/>
            <person name="Markowitz V."/>
            <person name="Cheng J.-F."/>
            <person name="Hugenholtz P."/>
            <person name="Woyke T."/>
            <person name="Wu D."/>
            <person name="Spring S."/>
            <person name="Lang E."/>
            <person name="Kopitz M."/>
            <person name="Brambilla E."/>
            <person name="Klenk H.-P."/>
            <person name="Eisen J.A."/>
        </authorList>
    </citation>
    <scope>NUCLEOTIDE SEQUENCE [LARGE SCALE GENOMIC DNA]</scope>
    <source>
        <strain evidence="4">ATCC 23117 / DSM 6794 / NBRC 15988 / NCIMB 1366 / Sio-4</strain>
    </source>
</reference>
<dbReference type="Proteomes" id="UP000006054">
    <property type="component" value="Chromosome"/>
</dbReference>
<gene>
    <name evidence="3" type="ordered locus">Fleli_0961</name>
</gene>
<keyword evidence="2" id="KW-0732">Signal</keyword>
<keyword evidence="4" id="KW-1185">Reference proteome</keyword>
<evidence type="ECO:0000313" key="3">
    <source>
        <dbReference type="EMBL" id="AFM03413.1"/>
    </source>
</evidence>
<dbReference type="RefSeq" id="WP_014796871.1">
    <property type="nucleotide sequence ID" value="NC_018018.1"/>
</dbReference>
<organism evidence="3 4">
    <name type="scientific">Bernardetia litoralis (strain ATCC 23117 / DSM 6794 / NBRC 15988 / NCIMB 1366 / Fx l1 / Sio-4)</name>
    <name type="common">Flexibacter litoralis</name>
    <dbReference type="NCBI Taxonomy" id="880071"/>
    <lineage>
        <taxon>Bacteria</taxon>
        <taxon>Pseudomonadati</taxon>
        <taxon>Bacteroidota</taxon>
        <taxon>Cytophagia</taxon>
        <taxon>Cytophagales</taxon>
        <taxon>Bernardetiaceae</taxon>
        <taxon>Bernardetia</taxon>
    </lineage>
</organism>
<feature type="region of interest" description="Disordered" evidence="1">
    <location>
        <begin position="192"/>
        <end position="225"/>
    </location>
</feature>
<evidence type="ECO:0000256" key="2">
    <source>
        <dbReference type="SAM" id="SignalP"/>
    </source>
</evidence>
<sequence length="225" mass="25970" precursor="true">MKKINIYLFAFVLFTFSMFSVAASAQNVSEKAIKVEKKKSLNGFEIQFDGMSEDAEEALHMAIDKWLDTQKIKYKEKKGNYHATEVIVKEFSDKTSDLHIFVDEKKGQITLQVVQTLGYDMAVSTQTQPQAAQNIRAWLENMVKEVRLEQINLQLAALQNNLKDAEKEVAKNQKTDENLKKDIEDYKKKIADAENDIEKNTASQKENEQKRDELKLKITELEKMK</sequence>
<protein>
    <submittedName>
        <fullName evidence="3">Uncharacterized protein</fullName>
    </submittedName>
</protein>